<dbReference type="PIRSF" id="PIRSF020555">
    <property type="entry name" value="UCP020555"/>
    <property type="match status" value="1"/>
</dbReference>
<dbReference type="KEGG" id="aiq:Azoinq_08405"/>
<keyword evidence="1" id="KW-0732">Signal</keyword>
<evidence type="ECO:0000313" key="2">
    <source>
        <dbReference type="EMBL" id="QWT47898.1"/>
    </source>
</evidence>
<gene>
    <name evidence="2" type="ORF">Azoinq_08405</name>
</gene>
<evidence type="ECO:0000256" key="1">
    <source>
        <dbReference type="SAM" id="SignalP"/>
    </source>
</evidence>
<organism evidence="2 3">
    <name type="scientific">Azospira inquinata</name>
    <dbReference type="NCBI Taxonomy" id="2785627"/>
    <lineage>
        <taxon>Bacteria</taxon>
        <taxon>Pseudomonadati</taxon>
        <taxon>Pseudomonadota</taxon>
        <taxon>Betaproteobacteria</taxon>
        <taxon>Rhodocyclales</taxon>
        <taxon>Rhodocyclaceae</taxon>
        <taxon>Azospira</taxon>
    </lineage>
</organism>
<proteinExistence type="predicted"/>
<accession>A0A975XTM5</accession>
<name>A0A975XTM5_9RHOO</name>
<dbReference type="EMBL" id="CP064782">
    <property type="protein sequence ID" value="QWT47898.1"/>
    <property type="molecule type" value="Genomic_DNA"/>
</dbReference>
<dbReference type="InterPro" id="IPR014508">
    <property type="entry name" value="UCP020555_TPR-like"/>
</dbReference>
<feature type="signal peptide" evidence="1">
    <location>
        <begin position="1"/>
        <end position="22"/>
    </location>
</feature>
<reference evidence="2" key="1">
    <citation type="submission" date="2020-11" db="EMBL/GenBank/DDBJ databases">
        <title>Azospira inquinata sp. nov.</title>
        <authorList>
            <person name="Moe W.M."/>
            <person name="Mikes M.C."/>
        </authorList>
    </citation>
    <scope>NUCLEOTIDE SEQUENCE</scope>
    <source>
        <strain evidence="2">Azo-3</strain>
    </source>
</reference>
<evidence type="ECO:0000313" key="3">
    <source>
        <dbReference type="Proteomes" id="UP000683428"/>
    </source>
</evidence>
<feature type="chain" id="PRO_5038145673" evidence="1">
    <location>
        <begin position="23"/>
        <end position="129"/>
    </location>
</feature>
<dbReference type="Pfam" id="PF16068">
    <property type="entry name" value="DUF4810"/>
    <property type="match status" value="1"/>
</dbReference>
<protein>
    <submittedName>
        <fullName evidence="2">DUF4810 domain-containing protein</fullName>
    </submittedName>
</protein>
<dbReference type="Proteomes" id="UP000683428">
    <property type="component" value="Chromosome"/>
</dbReference>
<dbReference type="AlphaFoldDB" id="A0A975XTM5"/>
<keyword evidence="3" id="KW-1185">Reference proteome</keyword>
<sequence>MTRLRYLSQTWGLPVAAALLCAACASQPKPLYYWGSYQSTIYSHLKGDKGPEAEIQAMEKDKELALAKGEAVPPGFRAHLGILYGEIGRTDQMVENLEAEKRQYPESATFMDFLLKKAQATPAPTATKG</sequence>
<dbReference type="RefSeq" id="WP_216130066.1">
    <property type="nucleotide sequence ID" value="NZ_CP064782.1"/>
</dbReference>